<dbReference type="EMBL" id="FNFU01000003">
    <property type="protein sequence ID" value="SDK14352.1"/>
    <property type="molecule type" value="Genomic_DNA"/>
</dbReference>
<sequence>MIRDSPTSTKRRQALSHAVGSLIIPTITFFAAVLAQEYAARVLDNLLP</sequence>
<dbReference type="Proteomes" id="UP000198701">
    <property type="component" value="Unassembled WGS sequence"/>
</dbReference>
<name>A0A1G8ZGV5_9MICO</name>
<evidence type="ECO:0000313" key="1">
    <source>
        <dbReference type="EMBL" id="SDK14352.1"/>
    </source>
</evidence>
<proteinExistence type="predicted"/>
<organism evidence="1 2">
    <name type="scientific">Cryobacterium psychrotolerans</name>
    <dbReference type="NCBI Taxonomy" id="386301"/>
    <lineage>
        <taxon>Bacteria</taxon>
        <taxon>Bacillati</taxon>
        <taxon>Actinomycetota</taxon>
        <taxon>Actinomycetes</taxon>
        <taxon>Micrococcales</taxon>
        <taxon>Microbacteriaceae</taxon>
        <taxon>Cryobacterium</taxon>
    </lineage>
</organism>
<keyword evidence="2" id="KW-1185">Reference proteome</keyword>
<evidence type="ECO:0000313" key="2">
    <source>
        <dbReference type="Proteomes" id="UP000198701"/>
    </source>
</evidence>
<gene>
    <name evidence="1" type="ORF">SAMN05216282_10394</name>
</gene>
<dbReference type="AlphaFoldDB" id="A0A1G8ZGV5"/>
<dbReference type="RefSeq" id="WP_167738537.1">
    <property type="nucleotide sequence ID" value="NZ_FNFU01000003.1"/>
</dbReference>
<protein>
    <submittedName>
        <fullName evidence="1">Uncharacterized protein</fullName>
    </submittedName>
</protein>
<reference evidence="1 2" key="1">
    <citation type="submission" date="2016-10" db="EMBL/GenBank/DDBJ databases">
        <authorList>
            <person name="de Groot N.N."/>
        </authorList>
    </citation>
    <scope>NUCLEOTIDE SEQUENCE [LARGE SCALE GENOMIC DNA]</scope>
    <source>
        <strain evidence="1 2">CGMCC 1.5382</strain>
    </source>
</reference>
<accession>A0A1G8ZGV5</accession>